<dbReference type="Proteomes" id="UP000198284">
    <property type="component" value="Unassembled WGS sequence"/>
</dbReference>
<feature type="region of interest" description="Disordered" evidence="1">
    <location>
        <begin position="1"/>
        <end position="76"/>
    </location>
</feature>
<protein>
    <submittedName>
        <fullName evidence="2">Avirulence protein</fullName>
    </submittedName>
</protein>
<evidence type="ECO:0000256" key="1">
    <source>
        <dbReference type="SAM" id="MobiDB-lite"/>
    </source>
</evidence>
<feature type="compositionally biased region" description="Low complexity" evidence="1">
    <location>
        <begin position="30"/>
        <end position="40"/>
    </location>
</feature>
<reference evidence="2 3" key="1">
    <citation type="submission" date="2017-06" db="EMBL/GenBank/DDBJ databases">
        <authorList>
            <person name="Kim H.J."/>
            <person name="Triplett B.A."/>
        </authorList>
    </citation>
    <scope>NUCLEOTIDE SEQUENCE [LARGE SCALE GENOMIC DNA]</scope>
    <source>
        <strain evidence="2 3">U15</strain>
    </source>
</reference>
<dbReference type="EMBL" id="FZOT01000008">
    <property type="protein sequence ID" value="SNS87191.1"/>
    <property type="molecule type" value="Genomic_DNA"/>
</dbReference>
<name>A0A239I143_9BURK</name>
<gene>
    <name evidence="2" type="ORF">SAMN06265795_10855</name>
</gene>
<dbReference type="OrthoDB" id="6003210at2"/>
<feature type="compositionally biased region" description="Polar residues" evidence="1">
    <location>
        <begin position="10"/>
        <end position="20"/>
    </location>
</feature>
<dbReference type="InterPro" id="IPR008798">
    <property type="entry name" value="Avirulence_B/C"/>
</dbReference>
<evidence type="ECO:0000313" key="2">
    <source>
        <dbReference type="EMBL" id="SNS87191.1"/>
    </source>
</evidence>
<feature type="region of interest" description="Disordered" evidence="1">
    <location>
        <begin position="325"/>
        <end position="397"/>
    </location>
</feature>
<dbReference type="Gene3D" id="1.10.3290.20">
    <property type="match status" value="1"/>
</dbReference>
<dbReference type="AlphaFoldDB" id="A0A239I143"/>
<dbReference type="InterPro" id="IPR036231">
    <property type="entry name" value="Avirulence_B/C_sf"/>
</dbReference>
<evidence type="ECO:0000313" key="3">
    <source>
        <dbReference type="Proteomes" id="UP000198284"/>
    </source>
</evidence>
<sequence length="638" mass="71025">MSFPLKVSNRVHQSDGSQDSIRFPTGAFDQFSQSSSRSQQTGNNKKNHQISKSGTSSKTTVSGQRQQHRTRDLRESEPVAVLVNGRRIETRLRERQVWDASRNQWRTVAIYADGYAEGPVSRPDQGDSVRDKQLLIRDPKGRAVIDLGAARRRMEEIIAHGGWTKLTAGQAQAMQERRIEASTKPIVSAKFEAYKSRYGLTYPVLRRMNLAQRYQWLAQAASRTLGKEVGAQVRQLLTPQTAAMLLGMAALQASGAGISVMLINIGLSAEQARQFGAELYEVHQATQTNNVYEMEQAASKLRRVAGQLVLLAGTIGMTKVFSALLKPRPKTPDPTKNKPSSSQSTSQALQTTTRSNLEQITAEPPKKDTFGPKVTTKDSPRPLPEREAGRVHQVPGFTNKPVDGKVFSQYMHAATVRLAKLVKAGDIDASRLWGALTEARYQAAKGLGDAAARRFRIDRQNDRETKWAQTITYIANNPPYKAYAGRIFKLFPYRKNWEDGKLDTYMTGTIKGKEIELTHYSGSIKKQNGKLDLLAISSPYDDEFGFIFSHIDELKDAALKAPNNDTSLRYLAEIHWWLAHACPNGRGSAAVADSFVRTIAQARGMSLGEWKTAPDLEALFSSMEDFVKAYPTFFKTRP</sequence>
<dbReference type="RefSeq" id="WP_143131266.1">
    <property type="nucleotide sequence ID" value="NZ_FZOT01000008.1"/>
</dbReference>
<proteinExistence type="predicted"/>
<feature type="compositionally biased region" description="Basic and acidic residues" evidence="1">
    <location>
        <begin position="364"/>
        <end position="390"/>
    </location>
</feature>
<feature type="compositionally biased region" description="Low complexity" evidence="1">
    <location>
        <begin position="340"/>
        <end position="355"/>
    </location>
</feature>
<dbReference type="Pfam" id="PF05394">
    <property type="entry name" value="AvrB_AvrC"/>
    <property type="match status" value="1"/>
</dbReference>
<dbReference type="SUPFAM" id="SSF103383">
    <property type="entry name" value="Antivirulence factor"/>
    <property type="match status" value="1"/>
</dbReference>
<organism evidence="2 3">
    <name type="scientific">Noviherbaspirillum humi</name>
    <dbReference type="NCBI Taxonomy" id="1688639"/>
    <lineage>
        <taxon>Bacteria</taxon>
        <taxon>Pseudomonadati</taxon>
        <taxon>Pseudomonadota</taxon>
        <taxon>Betaproteobacteria</taxon>
        <taxon>Burkholderiales</taxon>
        <taxon>Oxalobacteraceae</taxon>
        <taxon>Noviherbaspirillum</taxon>
    </lineage>
</organism>
<feature type="compositionally biased region" description="Low complexity" evidence="1">
    <location>
        <begin position="51"/>
        <end position="63"/>
    </location>
</feature>
<accession>A0A239I143</accession>
<keyword evidence="3" id="KW-1185">Reference proteome</keyword>